<dbReference type="InterPro" id="IPR050593">
    <property type="entry name" value="LovG"/>
</dbReference>
<dbReference type="GO" id="GO:0005737">
    <property type="term" value="C:cytoplasm"/>
    <property type="evidence" value="ECO:0007669"/>
    <property type="project" value="TreeGrafter"/>
</dbReference>
<dbReference type="KEGG" id="dgr:6568492"/>
<dbReference type="PhylomeDB" id="B4JUA8"/>
<evidence type="ECO:0000313" key="6">
    <source>
        <dbReference type="Proteomes" id="UP000001070"/>
    </source>
</evidence>
<evidence type="ECO:0000256" key="2">
    <source>
        <dbReference type="ARBA" id="ARBA00022801"/>
    </source>
</evidence>
<dbReference type="PANTHER" id="PTHR48070:SF6">
    <property type="entry name" value="ESTERASE OVCA2"/>
    <property type="match status" value="1"/>
</dbReference>
<dbReference type="SUPFAM" id="SSF53474">
    <property type="entry name" value="alpha/beta-Hydrolases"/>
    <property type="match status" value="1"/>
</dbReference>
<dbReference type="OMA" id="EEPRGWW"/>
<keyword evidence="6" id="KW-1185">Reference proteome</keyword>
<dbReference type="Gene3D" id="3.40.50.1820">
    <property type="entry name" value="alpha/beta hydrolase"/>
    <property type="match status" value="1"/>
</dbReference>
<accession>B4JUA8</accession>
<dbReference type="OrthoDB" id="414698at2759"/>
<evidence type="ECO:0000259" key="4">
    <source>
        <dbReference type="Pfam" id="PF03959"/>
    </source>
</evidence>
<sequence>MTNNETETAGTSRTSGAASTTSNSKVEITEKVRVLCLHGYRQDADSFKNKLGSFRKFAGKYAEFVFITAPHVAAALEGSGEGSIDQQRSWWANKDDGTFKGTNRGGPAYGFQESLRIVEDAWKTLGPFQGLLGFSQGACFVGLICGLAKKKLTSIRPEFAVLSSGFISGSLVHMSAYEERITIPALHVYGLTDEIIPKEMSESLAAHFKNVEILEHNGGHYFPATAQQKQTYVNFFQDRLQEYLEHLELQQSSNASFIDSAEEDEGGVTDANDAEVAAVTAAAGSGMDDSD</sequence>
<dbReference type="InParanoid" id="B4JUA8"/>
<dbReference type="STRING" id="7222.B4JUA8"/>
<protein>
    <submittedName>
        <fullName evidence="5">GH17157</fullName>
    </submittedName>
</protein>
<dbReference type="GO" id="GO:0005634">
    <property type="term" value="C:nucleus"/>
    <property type="evidence" value="ECO:0007669"/>
    <property type="project" value="TreeGrafter"/>
</dbReference>
<evidence type="ECO:0000313" key="5">
    <source>
        <dbReference type="EMBL" id="EDV91078.1"/>
    </source>
</evidence>
<dbReference type="GO" id="GO:0032526">
    <property type="term" value="P:response to retinoic acid"/>
    <property type="evidence" value="ECO:0007669"/>
    <property type="project" value="TreeGrafter"/>
</dbReference>
<feature type="compositionally biased region" description="Low complexity" evidence="3">
    <location>
        <begin position="1"/>
        <end position="22"/>
    </location>
</feature>
<name>B4JUA8_DROGR</name>
<dbReference type="GO" id="GO:0016787">
    <property type="term" value="F:hydrolase activity"/>
    <property type="evidence" value="ECO:0007669"/>
    <property type="project" value="UniProtKB-KW"/>
</dbReference>
<reference evidence="5 6" key="1">
    <citation type="journal article" date="2007" name="Nature">
        <title>Evolution of genes and genomes on the Drosophila phylogeny.</title>
        <authorList>
            <consortium name="Drosophila 12 Genomes Consortium"/>
            <person name="Clark A.G."/>
            <person name="Eisen M.B."/>
            <person name="Smith D.R."/>
            <person name="Bergman C.M."/>
            <person name="Oliver B."/>
            <person name="Markow T.A."/>
            <person name="Kaufman T.C."/>
            <person name="Kellis M."/>
            <person name="Gelbart W."/>
            <person name="Iyer V.N."/>
            <person name="Pollard D.A."/>
            <person name="Sackton T.B."/>
            <person name="Larracuente A.M."/>
            <person name="Singh N.D."/>
            <person name="Abad J.P."/>
            <person name="Abt D.N."/>
            <person name="Adryan B."/>
            <person name="Aguade M."/>
            <person name="Akashi H."/>
            <person name="Anderson W.W."/>
            <person name="Aquadro C.F."/>
            <person name="Ardell D.H."/>
            <person name="Arguello R."/>
            <person name="Artieri C.G."/>
            <person name="Barbash D.A."/>
            <person name="Barker D."/>
            <person name="Barsanti P."/>
            <person name="Batterham P."/>
            <person name="Batzoglou S."/>
            <person name="Begun D."/>
            <person name="Bhutkar A."/>
            <person name="Blanco E."/>
            <person name="Bosak S.A."/>
            <person name="Bradley R.K."/>
            <person name="Brand A.D."/>
            <person name="Brent M.R."/>
            <person name="Brooks A.N."/>
            <person name="Brown R.H."/>
            <person name="Butlin R.K."/>
            <person name="Caggese C."/>
            <person name="Calvi B.R."/>
            <person name="Bernardo de Carvalho A."/>
            <person name="Caspi A."/>
            <person name="Castrezana S."/>
            <person name="Celniker S.E."/>
            <person name="Chang J.L."/>
            <person name="Chapple C."/>
            <person name="Chatterji S."/>
            <person name="Chinwalla A."/>
            <person name="Civetta A."/>
            <person name="Clifton S.W."/>
            <person name="Comeron J.M."/>
            <person name="Costello J.C."/>
            <person name="Coyne J.A."/>
            <person name="Daub J."/>
            <person name="David R.G."/>
            <person name="Delcher A.L."/>
            <person name="Delehaunty K."/>
            <person name="Do C.B."/>
            <person name="Ebling H."/>
            <person name="Edwards K."/>
            <person name="Eickbush T."/>
            <person name="Evans J.D."/>
            <person name="Filipski A."/>
            <person name="Findeiss S."/>
            <person name="Freyhult E."/>
            <person name="Fulton L."/>
            <person name="Fulton R."/>
            <person name="Garcia A.C."/>
            <person name="Gardiner A."/>
            <person name="Garfield D.A."/>
            <person name="Garvin B.E."/>
            <person name="Gibson G."/>
            <person name="Gilbert D."/>
            <person name="Gnerre S."/>
            <person name="Godfrey J."/>
            <person name="Good R."/>
            <person name="Gotea V."/>
            <person name="Gravely B."/>
            <person name="Greenberg A.J."/>
            <person name="Griffiths-Jones S."/>
            <person name="Gross S."/>
            <person name="Guigo R."/>
            <person name="Gustafson E.A."/>
            <person name="Haerty W."/>
            <person name="Hahn M.W."/>
            <person name="Halligan D.L."/>
            <person name="Halpern A.L."/>
            <person name="Halter G.M."/>
            <person name="Han M.V."/>
            <person name="Heger A."/>
            <person name="Hillier L."/>
            <person name="Hinrichs A.S."/>
            <person name="Holmes I."/>
            <person name="Hoskins R.A."/>
            <person name="Hubisz M.J."/>
            <person name="Hultmark D."/>
            <person name="Huntley M.A."/>
            <person name="Jaffe D.B."/>
            <person name="Jagadeeshan S."/>
            <person name="Jeck W.R."/>
            <person name="Johnson J."/>
            <person name="Jones C.D."/>
            <person name="Jordan W.C."/>
            <person name="Karpen G.H."/>
            <person name="Kataoka E."/>
            <person name="Keightley P.D."/>
            <person name="Kheradpour P."/>
            <person name="Kirkness E.F."/>
            <person name="Koerich L.B."/>
            <person name="Kristiansen K."/>
            <person name="Kudrna D."/>
            <person name="Kulathinal R.J."/>
            <person name="Kumar S."/>
            <person name="Kwok R."/>
            <person name="Lander E."/>
            <person name="Langley C.H."/>
            <person name="Lapoint R."/>
            <person name="Lazzaro B.P."/>
            <person name="Lee S.J."/>
            <person name="Levesque L."/>
            <person name="Li R."/>
            <person name="Lin C.F."/>
            <person name="Lin M.F."/>
            <person name="Lindblad-Toh K."/>
            <person name="Llopart A."/>
            <person name="Long M."/>
            <person name="Low L."/>
            <person name="Lozovsky E."/>
            <person name="Lu J."/>
            <person name="Luo M."/>
            <person name="Machado C.A."/>
            <person name="Makalowski W."/>
            <person name="Marzo M."/>
            <person name="Matsuda M."/>
            <person name="Matzkin L."/>
            <person name="McAllister B."/>
            <person name="McBride C.S."/>
            <person name="McKernan B."/>
            <person name="McKernan K."/>
            <person name="Mendez-Lago M."/>
            <person name="Minx P."/>
            <person name="Mollenhauer M.U."/>
            <person name="Montooth K."/>
            <person name="Mount S.M."/>
            <person name="Mu X."/>
            <person name="Myers E."/>
            <person name="Negre B."/>
            <person name="Newfeld S."/>
            <person name="Nielsen R."/>
            <person name="Noor M.A."/>
            <person name="O'Grady P."/>
            <person name="Pachter L."/>
            <person name="Papaceit M."/>
            <person name="Parisi M.J."/>
            <person name="Parisi M."/>
            <person name="Parts L."/>
            <person name="Pedersen J.S."/>
            <person name="Pesole G."/>
            <person name="Phillippy A.M."/>
            <person name="Ponting C.P."/>
            <person name="Pop M."/>
            <person name="Porcelli D."/>
            <person name="Powell J.R."/>
            <person name="Prohaska S."/>
            <person name="Pruitt K."/>
            <person name="Puig M."/>
            <person name="Quesneville H."/>
            <person name="Ram K.R."/>
            <person name="Rand D."/>
            <person name="Rasmussen M.D."/>
            <person name="Reed L.K."/>
            <person name="Reenan R."/>
            <person name="Reily A."/>
            <person name="Remington K.A."/>
            <person name="Rieger T.T."/>
            <person name="Ritchie M.G."/>
            <person name="Robin C."/>
            <person name="Rogers Y.H."/>
            <person name="Rohde C."/>
            <person name="Rozas J."/>
            <person name="Rubenfield M.J."/>
            <person name="Ruiz A."/>
            <person name="Russo S."/>
            <person name="Salzberg S.L."/>
            <person name="Sanchez-Gracia A."/>
            <person name="Saranga D.J."/>
            <person name="Sato H."/>
            <person name="Schaeffer S.W."/>
            <person name="Schatz M.C."/>
            <person name="Schlenke T."/>
            <person name="Schwartz R."/>
            <person name="Segarra C."/>
            <person name="Singh R.S."/>
            <person name="Sirot L."/>
            <person name="Sirota M."/>
            <person name="Sisneros N.B."/>
            <person name="Smith C.D."/>
            <person name="Smith T.F."/>
            <person name="Spieth J."/>
            <person name="Stage D.E."/>
            <person name="Stark A."/>
            <person name="Stephan W."/>
            <person name="Strausberg R.L."/>
            <person name="Strempel S."/>
            <person name="Sturgill D."/>
            <person name="Sutton G."/>
            <person name="Sutton G.G."/>
            <person name="Tao W."/>
            <person name="Teichmann S."/>
            <person name="Tobari Y.N."/>
            <person name="Tomimura Y."/>
            <person name="Tsolas J.M."/>
            <person name="Valente V.L."/>
            <person name="Venter E."/>
            <person name="Venter J.C."/>
            <person name="Vicario S."/>
            <person name="Vieira F.G."/>
            <person name="Vilella A.J."/>
            <person name="Villasante A."/>
            <person name="Walenz B."/>
            <person name="Wang J."/>
            <person name="Wasserman M."/>
            <person name="Watts T."/>
            <person name="Wilson D."/>
            <person name="Wilson R.K."/>
            <person name="Wing R.A."/>
            <person name="Wolfner M.F."/>
            <person name="Wong A."/>
            <person name="Wong G.K."/>
            <person name="Wu C.I."/>
            <person name="Wu G."/>
            <person name="Yamamoto D."/>
            <person name="Yang H.P."/>
            <person name="Yang S.P."/>
            <person name="Yorke J.A."/>
            <person name="Yoshida K."/>
            <person name="Zdobnov E."/>
            <person name="Zhang P."/>
            <person name="Zhang Y."/>
            <person name="Zimin A.V."/>
            <person name="Baldwin J."/>
            <person name="Abdouelleil A."/>
            <person name="Abdulkadir J."/>
            <person name="Abebe A."/>
            <person name="Abera B."/>
            <person name="Abreu J."/>
            <person name="Acer S.C."/>
            <person name="Aftuck L."/>
            <person name="Alexander A."/>
            <person name="An P."/>
            <person name="Anderson E."/>
            <person name="Anderson S."/>
            <person name="Arachi H."/>
            <person name="Azer M."/>
            <person name="Bachantsang P."/>
            <person name="Barry A."/>
            <person name="Bayul T."/>
            <person name="Berlin A."/>
            <person name="Bessette D."/>
            <person name="Bloom T."/>
            <person name="Blye J."/>
            <person name="Boguslavskiy L."/>
            <person name="Bonnet C."/>
            <person name="Boukhgalter B."/>
            <person name="Bourzgui I."/>
            <person name="Brown A."/>
            <person name="Cahill P."/>
            <person name="Channer S."/>
            <person name="Cheshatsang Y."/>
            <person name="Chuda L."/>
            <person name="Citroen M."/>
            <person name="Collymore A."/>
            <person name="Cooke P."/>
            <person name="Costello M."/>
            <person name="D'Aco K."/>
            <person name="Daza R."/>
            <person name="De Haan G."/>
            <person name="DeGray S."/>
            <person name="DeMaso C."/>
            <person name="Dhargay N."/>
            <person name="Dooley K."/>
            <person name="Dooley E."/>
            <person name="Doricent M."/>
            <person name="Dorje P."/>
            <person name="Dorjee K."/>
            <person name="Dupes A."/>
            <person name="Elong R."/>
            <person name="Falk J."/>
            <person name="Farina A."/>
            <person name="Faro S."/>
            <person name="Ferguson D."/>
            <person name="Fisher S."/>
            <person name="Foley C.D."/>
            <person name="Franke A."/>
            <person name="Friedrich D."/>
            <person name="Gadbois L."/>
            <person name="Gearin G."/>
            <person name="Gearin C.R."/>
            <person name="Giannoukos G."/>
            <person name="Goode T."/>
            <person name="Graham J."/>
            <person name="Grandbois E."/>
            <person name="Grewal S."/>
            <person name="Gyaltsen K."/>
            <person name="Hafez N."/>
            <person name="Hagos B."/>
            <person name="Hall J."/>
            <person name="Henson C."/>
            <person name="Hollinger A."/>
            <person name="Honan T."/>
            <person name="Huard M.D."/>
            <person name="Hughes L."/>
            <person name="Hurhula B."/>
            <person name="Husby M.E."/>
            <person name="Kamat A."/>
            <person name="Kanga B."/>
            <person name="Kashin S."/>
            <person name="Khazanovich D."/>
            <person name="Kisner P."/>
            <person name="Lance K."/>
            <person name="Lara M."/>
            <person name="Lee W."/>
            <person name="Lennon N."/>
            <person name="Letendre F."/>
            <person name="LeVine R."/>
            <person name="Lipovsky A."/>
            <person name="Liu X."/>
            <person name="Liu J."/>
            <person name="Liu S."/>
            <person name="Lokyitsang T."/>
            <person name="Lokyitsang Y."/>
            <person name="Lubonja R."/>
            <person name="Lui A."/>
            <person name="MacDonald P."/>
            <person name="Magnisalis V."/>
            <person name="Maru K."/>
            <person name="Matthews C."/>
            <person name="McCusker W."/>
            <person name="McDonough S."/>
            <person name="Mehta T."/>
            <person name="Meldrim J."/>
            <person name="Meneus L."/>
            <person name="Mihai O."/>
            <person name="Mihalev A."/>
            <person name="Mihova T."/>
            <person name="Mittelman R."/>
            <person name="Mlenga V."/>
            <person name="Montmayeur A."/>
            <person name="Mulrain L."/>
            <person name="Navidi A."/>
            <person name="Naylor J."/>
            <person name="Negash T."/>
            <person name="Nguyen T."/>
            <person name="Nguyen N."/>
            <person name="Nicol R."/>
            <person name="Norbu C."/>
            <person name="Norbu N."/>
            <person name="Novod N."/>
            <person name="O'Neill B."/>
            <person name="Osman S."/>
            <person name="Markiewicz E."/>
            <person name="Oyono O.L."/>
            <person name="Patti C."/>
            <person name="Phunkhang P."/>
            <person name="Pierre F."/>
            <person name="Priest M."/>
            <person name="Raghuraman S."/>
            <person name="Rege F."/>
            <person name="Reyes R."/>
            <person name="Rise C."/>
            <person name="Rogov P."/>
            <person name="Ross K."/>
            <person name="Ryan E."/>
            <person name="Settipalli S."/>
            <person name="Shea T."/>
            <person name="Sherpa N."/>
            <person name="Shi L."/>
            <person name="Shih D."/>
            <person name="Sparrow T."/>
            <person name="Spaulding J."/>
            <person name="Stalker J."/>
            <person name="Stange-Thomann N."/>
            <person name="Stavropoulos S."/>
            <person name="Stone C."/>
            <person name="Strader C."/>
            <person name="Tesfaye S."/>
            <person name="Thomson T."/>
            <person name="Thoulutsang Y."/>
            <person name="Thoulutsang D."/>
            <person name="Topham K."/>
            <person name="Topping I."/>
            <person name="Tsamla T."/>
            <person name="Vassiliev H."/>
            <person name="Vo A."/>
            <person name="Wangchuk T."/>
            <person name="Wangdi T."/>
            <person name="Weiand M."/>
            <person name="Wilkinson J."/>
            <person name="Wilson A."/>
            <person name="Yadav S."/>
            <person name="Young G."/>
            <person name="Yu Q."/>
            <person name="Zembek L."/>
            <person name="Zhong D."/>
            <person name="Zimmer A."/>
            <person name="Zwirko Z."/>
            <person name="Jaffe D.B."/>
            <person name="Alvarez P."/>
            <person name="Brockman W."/>
            <person name="Butler J."/>
            <person name="Chin C."/>
            <person name="Gnerre S."/>
            <person name="Grabherr M."/>
            <person name="Kleber M."/>
            <person name="Mauceli E."/>
            <person name="MacCallum I."/>
        </authorList>
    </citation>
    <scope>NUCLEOTIDE SEQUENCE [LARGE SCALE GENOMIC DNA]</scope>
    <source>
        <strain evidence="6">Tucson 15287-2541.00</strain>
    </source>
</reference>
<dbReference type="EMBL" id="CH916374">
    <property type="protein sequence ID" value="EDV91078.1"/>
    <property type="molecule type" value="Genomic_DNA"/>
</dbReference>
<evidence type="ECO:0000256" key="3">
    <source>
        <dbReference type="SAM" id="MobiDB-lite"/>
    </source>
</evidence>
<dbReference type="AlphaFoldDB" id="B4JUA8"/>
<dbReference type="FunFam" id="3.40.50.1820:FF:000073">
    <property type="entry name" value="esterase OVCA2 isoform X6"/>
    <property type="match status" value="1"/>
</dbReference>
<dbReference type="Proteomes" id="UP000001070">
    <property type="component" value="Unassembled WGS sequence"/>
</dbReference>
<feature type="domain" description="Serine hydrolase" evidence="4">
    <location>
        <begin position="29"/>
        <end position="231"/>
    </location>
</feature>
<dbReference type="PANTHER" id="PTHR48070">
    <property type="entry name" value="ESTERASE OVCA2"/>
    <property type="match status" value="1"/>
</dbReference>
<comment type="similarity">
    <text evidence="1">Belongs to the LovG family.</text>
</comment>
<evidence type="ECO:0000256" key="1">
    <source>
        <dbReference type="ARBA" id="ARBA00005863"/>
    </source>
</evidence>
<dbReference type="FunCoup" id="B4JUA8">
    <property type="interactions" value="1147"/>
</dbReference>
<keyword evidence="2" id="KW-0378">Hydrolase</keyword>
<dbReference type="InterPro" id="IPR005645">
    <property type="entry name" value="FSH-like_dom"/>
</dbReference>
<gene>
    <name evidence="5" type="primary">Dgri\GH17157</name>
    <name evidence="5" type="ORF">Dgri_GH17157</name>
</gene>
<organism evidence="6">
    <name type="scientific">Drosophila grimshawi</name>
    <name type="common">Hawaiian fruit fly</name>
    <name type="synonym">Idiomyia grimshawi</name>
    <dbReference type="NCBI Taxonomy" id="7222"/>
    <lineage>
        <taxon>Eukaryota</taxon>
        <taxon>Metazoa</taxon>
        <taxon>Ecdysozoa</taxon>
        <taxon>Arthropoda</taxon>
        <taxon>Hexapoda</taxon>
        <taxon>Insecta</taxon>
        <taxon>Pterygota</taxon>
        <taxon>Neoptera</taxon>
        <taxon>Endopterygota</taxon>
        <taxon>Diptera</taxon>
        <taxon>Brachycera</taxon>
        <taxon>Muscomorpha</taxon>
        <taxon>Ephydroidea</taxon>
        <taxon>Drosophilidae</taxon>
        <taxon>Drosophila</taxon>
        <taxon>Hawaiian Drosophila</taxon>
    </lineage>
</organism>
<dbReference type="InterPro" id="IPR029058">
    <property type="entry name" value="AB_hydrolase_fold"/>
</dbReference>
<proteinExistence type="inferred from homology"/>
<feature type="region of interest" description="Disordered" evidence="3">
    <location>
        <begin position="1"/>
        <end position="24"/>
    </location>
</feature>
<dbReference type="Pfam" id="PF03959">
    <property type="entry name" value="FSH1"/>
    <property type="match status" value="1"/>
</dbReference>
<dbReference type="HOGENOM" id="CLU_051938_2_3_1"/>
<dbReference type="eggNOG" id="KOG2551">
    <property type="taxonomic scope" value="Eukaryota"/>
</dbReference>